<dbReference type="AlphaFoldDB" id="R8BBY3"/>
<evidence type="ECO:0000256" key="4">
    <source>
        <dbReference type="ARBA" id="ARBA00022454"/>
    </source>
</evidence>
<evidence type="ECO:0000256" key="10">
    <source>
        <dbReference type="SAM" id="MobiDB-lite"/>
    </source>
</evidence>
<evidence type="ECO:0000259" key="11">
    <source>
        <dbReference type="Pfam" id="PF10444"/>
    </source>
</evidence>
<dbReference type="InterPro" id="IPR018851">
    <property type="entry name" value="Borealin_N"/>
</dbReference>
<dbReference type="GO" id="GO:0000070">
    <property type="term" value="P:mitotic sister chromatid segregation"/>
    <property type="evidence" value="ECO:0007669"/>
    <property type="project" value="TreeGrafter"/>
</dbReference>
<gene>
    <name evidence="12" type="ORF">UCRPA7_7629</name>
</gene>
<dbReference type="PANTHER" id="PTHR16040">
    <property type="entry name" value="AUSTRALIN, ISOFORM A-RELATED"/>
    <property type="match status" value="1"/>
</dbReference>
<feature type="compositionally biased region" description="Basic and acidic residues" evidence="10">
    <location>
        <begin position="142"/>
        <end position="160"/>
    </location>
</feature>
<feature type="compositionally biased region" description="Low complexity" evidence="10">
    <location>
        <begin position="92"/>
        <end position="102"/>
    </location>
</feature>
<dbReference type="OrthoDB" id="2392550at2759"/>
<feature type="region of interest" description="Disordered" evidence="10">
    <location>
        <begin position="209"/>
        <end position="231"/>
    </location>
</feature>
<keyword evidence="13" id="KW-1185">Reference proteome</keyword>
<name>R8BBY3_PHAM7</name>
<feature type="domain" description="Borealin N-terminal" evidence="11">
    <location>
        <begin position="27"/>
        <end position="83"/>
    </location>
</feature>
<feature type="region of interest" description="Disordered" evidence="10">
    <location>
        <begin position="79"/>
        <end position="193"/>
    </location>
</feature>
<evidence type="ECO:0000256" key="3">
    <source>
        <dbReference type="ARBA" id="ARBA00009914"/>
    </source>
</evidence>
<sequence length="231" mass="25893">MTVPTKTGSPTEESPRKRRKIGITLTQKQALIDNLQLEITERARKLRAQYNLQAQGLRTRIEIRVNRIPMALRKAKMADLLQKHSDDRKQKPAAPLYAAPLNARPPPVPEKDAHMTRPLSQRSAPPVKAPATRPGPGRPPKRTSDELGDTNKENEIEHIGPKKRLRGHPGPEAAPNPSQVLSPQSSNTHDYIVHSELRSWQHYSCHACKERGGGSSIHYHTNGYHADRKES</sequence>
<dbReference type="eggNOG" id="ENOG502S9QE">
    <property type="taxonomic scope" value="Eukaryota"/>
</dbReference>
<dbReference type="GeneID" id="19328405"/>
<feature type="compositionally biased region" description="Basic and acidic residues" evidence="10">
    <location>
        <begin position="81"/>
        <end position="90"/>
    </location>
</feature>
<organism evidence="12 13">
    <name type="scientific">Phaeoacremonium minimum (strain UCR-PA7)</name>
    <name type="common">Esca disease fungus</name>
    <name type="synonym">Togninia minima</name>
    <dbReference type="NCBI Taxonomy" id="1286976"/>
    <lineage>
        <taxon>Eukaryota</taxon>
        <taxon>Fungi</taxon>
        <taxon>Dikarya</taxon>
        <taxon>Ascomycota</taxon>
        <taxon>Pezizomycotina</taxon>
        <taxon>Sordariomycetes</taxon>
        <taxon>Sordariomycetidae</taxon>
        <taxon>Togniniales</taxon>
        <taxon>Togniniaceae</taxon>
        <taxon>Phaeoacremonium</taxon>
    </lineage>
</organism>
<dbReference type="GO" id="GO:0051301">
    <property type="term" value="P:cell division"/>
    <property type="evidence" value="ECO:0007669"/>
    <property type="project" value="UniProtKB-KW"/>
</dbReference>
<accession>R8BBY3</accession>
<evidence type="ECO:0000313" key="12">
    <source>
        <dbReference type="EMBL" id="EON96805.1"/>
    </source>
</evidence>
<evidence type="ECO:0000256" key="2">
    <source>
        <dbReference type="ARBA" id="ARBA00004584"/>
    </source>
</evidence>
<evidence type="ECO:0000256" key="9">
    <source>
        <dbReference type="ARBA" id="ARBA00023328"/>
    </source>
</evidence>
<dbReference type="KEGG" id="tmn:UCRPA7_7629"/>
<dbReference type="RefSeq" id="XP_007918347.1">
    <property type="nucleotide sequence ID" value="XM_007920156.1"/>
</dbReference>
<comment type="subcellular location">
    <subcellularLocation>
        <location evidence="2">Chromosome</location>
        <location evidence="2">Centromere</location>
    </subcellularLocation>
    <subcellularLocation>
        <location evidence="1">Nucleus</location>
    </subcellularLocation>
</comment>
<evidence type="ECO:0000256" key="5">
    <source>
        <dbReference type="ARBA" id="ARBA00022618"/>
    </source>
</evidence>
<evidence type="ECO:0000256" key="8">
    <source>
        <dbReference type="ARBA" id="ARBA00023306"/>
    </source>
</evidence>
<comment type="similarity">
    <text evidence="3">Belongs to the borealin family.</text>
</comment>
<dbReference type="GO" id="GO:0000775">
    <property type="term" value="C:chromosome, centromeric region"/>
    <property type="evidence" value="ECO:0007669"/>
    <property type="project" value="UniProtKB-SubCell"/>
</dbReference>
<evidence type="ECO:0000256" key="7">
    <source>
        <dbReference type="ARBA" id="ARBA00023242"/>
    </source>
</evidence>
<feature type="compositionally biased region" description="Polar residues" evidence="10">
    <location>
        <begin position="176"/>
        <end position="189"/>
    </location>
</feature>
<keyword evidence="6" id="KW-0498">Mitosis</keyword>
<keyword evidence="5" id="KW-0132">Cell division</keyword>
<dbReference type="HOGENOM" id="CLU_1200531_0_0_1"/>
<keyword evidence="9" id="KW-0137">Centromere</keyword>
<proteinExistence type="inferred from homology"/>
<dbReference type="GO" id="GO:0051233">
    <property type="term" value="C:spindle midzone"/>
    <property type="evidence" value="ECO:0007669"/>
    <property type="project" value="TreeGrafter"/>
</dbReference>
<dbReference type="GO" id="GO:0032133">
    <property type="term" value="C:chromosome passenger complex"/>
    <property type="evidence" value="ECO:0007669"/>
    <property type="project" value="TreeGrafter"/>
</dbReference>
<dbReference type="InterPro" id="IPR018867">
    <property type="entry name" value="Cell_div_borealin"/>
</dbReference>
<evidence type="ECO:0000256" key="1">
    <source>
        <dbReference type="ARBA" id="ARBA00004123"/>
    </source>
</evidence>
<keyword evidence="8" id="KW-0131">Cell cycle</keyword>
<evidence type="ECO:0000256" key="6">
    <source>
        <dbReference type="ARBA" id="ARBA00022776"/>
    </source>
</evidence>
<keyword evidence="7" id="KW-0539">Nucleus</keyword>
<dbReference type="GO" id="GO:0005634">
    <property type="term" value="C:nucleus"/>
    <property type="evidence" value="ECO:0007669"/>
    <property type="project" value="UniProtKB-SubCell"/>
</dbReference>
<keyword evidence="4" id="KW-0158">Chromosome</keyword>
<dbReference type="EMBL" id="KB933309">
    <property type="protein sequence ID" value="EON96805.1"/>
    <property type="molecule type" value="Genomic_DNA"/>
</dbReference>
<dbReference type="Pfam" id="PF10444">
    <property type="entry name" value="Nbl1_Borealin_N"/>
    <property type="match status" value="1"/>
</dbReference>
<dbReference type="Proteomes" id="UP000014074">
    <property type="component" value="Unassembled WGS sequence"/>
</dbReference>
<protein>
    <recommendedName>
        <fullName evidence="11">Borealin N-terminal domain-containing protein</fullName>
    </recommendedName>
</protein>
<dbReference type="PANTHER" id="PTHR16040:SF7">
    <property type="entry name" value="AUSTRALIN, ISOFORM A-RELATED"/>
    <property type="match status" value="1"/>
</dbReference>
<evidence type="ECO:0000313" key="13">
    <source>
        <dbReference type="Proteomes" id="UP000014074"/>
    </source>
</evidence>
<reference evidence="13" key="1">
    <citation type="journal article" date="2013" name="Genome Announc.">
        <title>Draft genome sequence of the ascomycete Phaeoacremonium aleophilum strain UCR-PA7, a causal agent of the esca disease complex in grapevines.</title>
        <authorList>
            <person name="Blanco-Ulate B."/>
            <person name="Rolshausen P."/>
            <person name="Cantu D."/>
        </authorList>
    </citation>
    <scope>NUCLEOTIDE SEQUENCE [LARGE SCALE GENOMIC DNA]</scope>
    <source>
        <strain evidence="13">UCR-PA7</strain>
    </source>
</reference>